<accession>A0A061E1H0</accession>
<dbReference type="Gramene" id="EOX98894">
    <property type="protein sequence ID" value="EOX98894"/>
    <property type="gene ID" value="TCM_007564"/>
</dbReference>
<sequence length="125" mass="13126">MDLKDSKRKVNVLKAKGIGVACDERCGCPSPCPGGVACRCASGDTSEVDGHRRCSCGEHCSCNPCSCTNAVAGTGIGKAFCKCGELGMAVLALLVHPKFCIHPQPCFCFHVAYAVCLLTFGHKFI</sequence>
<organism evidence="4 5">
    <name type="scientific">Theobroma cacao</name>
    <name type="common">Cacao</name>
    <name type="synonym">Cocoa</name>
    <dbReference type="NCBI Taxonomy" id="3641"/>
    <lineage>
        <taxon>Eukaryota</taxon>
        <taxon>Viridiplantae</taxon>
        <taxon>Streptophyta</taxon>
        <taxon>Embryophyta</taxon>
        <taxon>Tracheophyta</taxon>
        <taxon>Spermatophyta</taxon>
        <taxon>Magnoliopsida</taxon>
        <taxon>eudicotyledons</taxon>
        <taxon>Gunneridae</taxon>
        <taxon>Pentapetalae</taxon>
        <taxon>rosids</taxon>
        <taxon>malvids</taxon>
        <taxon>Malvales</taxon>
        <taxon>Malvaceae</taxon>
        <taxon>Byttnerioideae</taxon>
        <taxon>Theobroma</taxon>
    </lineage>
</organism>
<reference evidence="4 5" key="1">
    <citation type="journal article" date="2013" name="Genome Biol.">
        <title>The genome sequence of the most widely cultivated cacao type and its use to identify candidate genes regulating pod color.</title>
        <authorList>
            <person name="Motamayor J.C."/>
            <person name="Mockaitis K."/>
            <person name="Schmutz J."/>
            <person name="Haiminen N."/>
            <person name="Iii D.L."/>
            <person name="Cornejo O."/>
            <person name="Findley S.D."/>
            <person name="Zheng P."/>
            <person name="Utro F."/>
            <person name="Royaert S."/>
            <person name="Saski C."/>
            <person name="Jenkins J."/>
            <person name="Podicheti R."/>
            <person name="Zhao M."/>
            <person name="Scheffler B.E."/>
            <person name="Stack J.C."/>
            <person name="Feltus F.A."/>
            <person name="Mustiga G.M."/>
            <person name="Amores F."/>
            <person name="Phillips W."/>
            <person name="Marelli J.P."/>
            <person name="May G.D."/>
            <person name="Shapiro H."/>
            <person name="Ma J."/>
            <person name="Bustamante C.D."/>
            <person name="Schnell R.J."/>
            <person name="Main D."/>
            <person name="Gilbert D."/>
            <person name="Parida L."/>
            <person name="Kuhn D.N."/>
        </authorList>
    </citation>
    <scope>NUCLEOTIDE SEQUENCE [LARGE SCALE GENOMIC DNA]</scope>
    <source>
        <strain evidence="5">cv. Matina 1-6</strain>
    </source>
</reference>
<dbReference type="PANTHER" id="PTHR48198">
    <property type="entry name" value="EC PROTEIN HOMOLOG"/>
    <property type="match status" value="1"/>
</dbReference>
<dbReference type="PRINTS" id="PR00877">
    <property type="entry name" value="MTPLANTPEC"/>
</dbReference>
<dbReference type="STRING" id="3641.A0A061E1H0"/>
<dbReference type="InParanoid" id="A0A061E1H0"/>
<dbReference type="HOGENOM" id="CLU_1996713_0_0_1"/>
<proteinExistence type="inferred from homology"/>
<keyword evidence="5" id="KW-1185">Reference proteome</keyword>
<dbReference type="AlphaFoldDB" id="A0A061E1H0"/>
<evidence type="ECO:0000313" key="4">
    <source>
        <dbReference type="EMBL" id="EOX98894.1"/>
    </source>
</evidence>
<dbReference type="PANTHER" id="PTHR48198:SF1">
    <property type="entry name" value="METALLOTHIONEIN-LIKE PROTEIN 4A-RELATED"/>
    <property type="match status" value="1"/>
</dbReference>
<dbReference type="OMA" id="CECGANC"/>
<dbReference type="SMR" id="A0A061E1H0"/>
<keyword evidence="2" id="KW-0479">Metal-binding</keyword>
<evidence type="ECO:0000256" key="2">
    <source>
        <dbReference type="ARBA" id="ARBA00022723"/>
    </source>
</evidence>
<dbReference type="GO" id="GO:0008270">
    <property type="term" value="F:zinc ion binding"/>
    <property type="evidence" value="ECO:0007669"/>
    <property type="project" value="InterPro"/>
</dbReference>
<dbReference type="Pfam" id="PF02068">
    <property type="entry name" value="Metallothio_PEC"/>
    <property type="match status" value="1"/>
</dbReference>
<dbReference type="EMBL" id="CM001880">
    <property type="protein sequence ID" value="EOX98894.1"/>
    <property type="molecule type" value="Genomic_DNA"/>
</dbReference>
<dbReference type="InterPro" id="IPR000316">
    <property type="entry name" value="Metallthion_15"/>
</dbReference>
<name>A0A061E1H0_THECC</name>
<protein>
    <submittedName>
        <fullName evidence="4">Plant EC metallothionein-like protein, putative</fullName>
    </submittedName>
</protein>
<evidence type="ECO:0000256" key="1">
    <source>
        <dbReference type="ARBA" id="ARBA00005802"/>
    </source>
</evidence>
<keyword evidence="3" id="KW-0480">Metal-thiolate cluster</keyword>
<gene>
    <name evidence="4" type="ORF">TCM_007564</name>
</gene>
<dbReference type="Proteomes" id="UP000026915">
    <property type="component" value="Chromosome 2"/>
</dbReference>
<evidence type="ECO:0000256" key="3">
    <source>
        <dbReference type="ARBA" id="ARBA00022851"/>
    </source>
</evidence>
<evidence type="ECO:0000313" key="5">
    <source>
        <dbReference type="Proteomes" id="UP000026915"/>
    </source>
</evidence>
<comment type="similarity">
    <text evidence="1">Belongs to the metallothionein superfamily. Type 15 family.</text>
</comment>